<proteinExistence type="predicted"/>
<dbReference type="RefSeq" id="WP_303494717.1">
    <property type="nucleotide sequence ID" value="NZ_JAUOPB010000490.1"/>
</dbReference>
<dbReference type="EMBL" id="JAUOPB010000490">
    <property type="protein sequence ID" value="MDO6425250.1"/>
    <property type="molecule type" value="Genomic_DNA"/>
</dbReference>
<organism evidence="1 2">
    <name type="scientific">Saccharophagus degradans</name>
    <dbReference type="NCBI Taxonomy" id="86304"/>
    <lineage>
        <taxon>Bacteria</taxon>
        <taxon>Pseudomonadati</taxon>
        <taxon>Pseudomonadota</taxon>
        <taxon>Gammaproteobacteria</taxon>
        <taxon>Cellvibrionales</taxon>
        <taxon>Cellvibrionaceae</taxon>
        <taxon>Saccharophagus</taxon>
    </lineage>
</organism>
<evidence type="ECO:0000313" key="2">
    <source>
        <dbReference type="Proteomes" id="UP001169760"/>
    </source>
</evidence>
<evidence type="ECO:0000313" key="1">
    <source>
        <dbReference type="EMBL" id="MDO6425250.1"/>
    </source>
</evidence>
<name>A0AAW7XBK8_9GAMM</name>
<dbReference type="AlphaFoldDB" id="A0AAW7XBK8"/>
<dbReference type="Proteomes" id="UP001169760">
    <property type="component" value="Unassembled WGS sequence"/>
</dbReference>
<gene>
    <name evidence="1" type="ORF">Q4521_22430</name>
</gene>
<accession>A0AAW7XBK8</accession>
<sequence>MKTNNKRKLICFLMKTMKIPEKTFQSILCAILICISLSIFGENEIYAQTPKKVMAKGNIVDENNI</sequence>
<feature type="non-terminal residue" evidence="1">
    <location>
        <position position="65"/>
    </location>
</feature>
<protein>
    <submittedName>
        <fullName evidence="1">Uncharacterized protein</fullName>
    </submittedName>
</protein>
<reference evidence="1" key="1">
    <citation type="submission" date="2023-07" db="EMBL/GenBank/DDBJ databases">
        <title>Genome content predicts the carbon catabolic preferences of heterotrophic bacteria.</title>
        <authorList>
            <person name="Gralka M."/>
        </authorList>
    </citation>
    <scope>NUCLEOTIDE SEQUENCE</scope>
    <source>
        <strain evidence="1">I3M17_2</strain>
    </source>
</reference>
<comment type="caution">
    <text evidence="1">The sequence shown here is derived from an EMBL/GenBank/DDBJ whole genome shotgun (WGS) entry which is preliminary data.</text>
</comment>